<dbReference type="Gene3D" id="3.80.10.10">
    <property type="entry name" value="Ribonuclease Inhibitor"/>
    <property type="match status" value="2"/>
</dbReference>
<dbReference type="PANTHER" id="PTHR24369">
    <property type="entry name" value="ANTIGEN BSP, PUTATIVE-RELATED"/>
    <property type="match status" value="1"/>
</dbReference>
<dbReference type="OMA" id="FLVICHL"/>
<dbReference type="InterPro" id="IPR001611">
    <property type="entry name" value="Leu-rich_rpt"/>
</dbReference>
<feature type="signal peptide" evidence="4">
    <location>
        <begin position="1"/>
        <end position="28"/>
    </location>
</feature>
<dbReference type="GeneTree" id="ENSGT00940000165355"/>
<evidence type="ECO:0000256" key="2">
    <source>
        <dbReference type="ARBA" id="ARBA00022729"/>
    </source>
</evidence>
<dbReference type="STRING" id="61819.ENSACIP00000013142"/>
<evidence type="ECO:0000256" key="4">
    <source>
        <dbReference type="SAM" id="SignalP"/>
    </source>
</evidence>
<dbReference type="GO" id="GO:0005886">
    <property type="term" value="C:plasma membrane"/>
    <property type="evidence" value="ECO:0007669"/>
    <property type="project" value="TreeGrafter"/>
</dbReference>
<evidence type="ECO:0008006" key="7">
    <source>
        <dbReference type="Google" id="ProtNLM"/>
    </source>
</evidence>
<reference evidence="5" key="2">
    <citation type="submission" date="2025-09" db="UniProtKB">
        <authorList>
            <consortium name="Ensembl"/>
        </authorList>
    </citation>
    <scope>IDENTIFICATION</scope>
</reference>
<dbReference type="InterPro" id="IPR050541">
    <property type="entry name" value="LRR_TM_domain-containing"/>
</dbReference>
<dbReference type="Proteomes" id="UP000261340">
    <property type="component" value="Unplaced"/>
</dbReference>
<dbReference type="Ensembl" id="ENSACIT00000013504.1">
    <property type="protein sequence ID" value="ENSACIP00000013142.1"/>
    <property type="gene ID" value="ENSACIG00000010222.1"/>
</dbReference>
<organism evidence="5 6">
    <name type="scientific">Amphilophus citrinellus</name>
    <name type="common">Midas cichlid</name>
    <name type="synonym">Cichlasoma citrinellum</name>
    <dbReference type="NCBI Taxonomy" id="61819"/>
    <lineage>
        <taxon>Eukaryota</taxon>
        <taxon>Metazoa</taxon>
        <taxon>Chordata</taxon>
        <taxon>Craniata</taxon>
        <taxon>Vertebrata</taxon>
        <taxon>Euteleostomi</taxon>
        <taxon>Actinopterygii</taxon>
        <taxon>Neopterygii</taxon>
        <taxon>Teleostei</taxon>
        <taxon>Neoteleostei</taxon>
        <taxon>Acanthomorphata</taxon>
        <taxon>Ovalentaria</taxon>
        <taxon>Cichlomorphae</taxon>
        <taxon>Cichliformes</taxon>
        <taxon>Cichlidae</taxon>
        <taxon>New World cichlids</taxon>
        <taxon>Cichlasomatinae</taxon>
        <taxon>Heroini</taxon>
        <taxon>Amphilophus</taxon>
    </lineage>
</organism>
<evidence type="ECO:0000256" key="3">
    <source>
        <dbReference type="ARBA" id="ARBA00022737"/>
    </source>
</evidence>
<keyword evidence="3" id="KW-0677">Repeat</keyword>
<proteinExistence type="predicted"/>
<evidence type="ECO:0000313" key="6">
    <source>
        <dbReference type="Proteomes" id="UP000261340"/>
    </source>
</evidence>
<sequence length="286" mass="32287">MRFAKSLHSPCCVLVFLWLACFCHGALSCPTLCKCYPRRNEVVCNEVPLTEFPSEGLPENTTLLTIQFTNITSISKEHLNAIPMLQGLHLYSNQLHSLPSHLLRGVPHLNTLDLTGNNHAPLQSLVLKNNLIKKADAEWLSDNKVPSTFHIPPGLLDHLRSLDADGLDLTVNPWLCDEKVEYLWRWLQNNKKKVFMPETIACAGPQALAGRSVMSLTANELNLHVFLVICHLFLHCLDTVQPTGWRKILNQFSAQRAEQAAQLIYSVYPSQKHVKLNAFTNIFSLY</sequence>
<evidence type="ECO:0000256" key="1">
    <source>
        <dbReference type="ARBA" id="ARBA00022614"/>
    </source>
</evidence>
<evidence type="ECO:0000313" key="5">
    <source>
        <dbReference type="Ensembl" id="ENSACIP00000013142.1"/>
    </source>
</evidence>
<dbReference type="InterPro" id="IPR032675">
    <property type="entry name" value="LRR_dom_sf"/>
</dbReference>
<dbReference type="AlphaFoldDB" id="A0A3Q0RS05"/>
<accession>A0A3Q0RS05</accession>
<keyword evidence="1" id="KW-0433">Leucine-rich repeat</keyword>
<keyword evidence="6" id="KW-1185">Reference proteome</keyword>
<keyword evidence="2 4" id="KW-0732">Signal</keyword>
<protein>
    <recommendedName>
        <fullName evidence="7">LRRCT domain-containing protein</fullName>
    </recommendedName>
</protein>
<dbReference type="Pfam" id="PF13855">
    <property type="entry name" value="LRR_8"/>
    <property type="match status" value="1"/>
</dbReference>
<reference evidence="5" key="1">
    <citation type="submission" date="2025-08" db="UniProtKB">
        <authorList>
            <consortium name="Ensembl"/>
        </authorList>
    </citation>
    <scope>IDENTIFICATION</scope>
</reference>
<dbReference type="SUPFAM" id="SSF52058">
    <property type="entry name" value="L domain-like"/>
    <property type="match status" value="1"/>
</dbReference>
<dbReference type="PROSITE" id="PS51257">
    <property type="entry name" value="PROKAR_LIPOPROTEIN"/>
    <property type="match status" value="1"/>
</dbReference>
<feature type="chain" id="PRO_5018776096" description="LRRCT domain-containing protein" evidence="4">
    <location>
        <begin position="29"/>
        <end position="286"/>
    </location>
</feature>
<dbReference type="PANTHER" id="PTHR24369:SF210">
    <property type="entry name" value="CHAOPTIN-RELATED"/>
    <property type="match status" value="1"/>
</dbReference>
<name>A0A3Q0RS05_AMPCI</name>